<dbReference type="InterPro" id="IPR017938">
    <property type="entry name" value="Riboflavin_synthase-like_b-brl"/>
</dbReference>
<evidence type="ECO:0000313" key="14">
    <source>
        <dbReference type="EMBL" id="GAA3043201.1"/>
    </source>
</evidence>
<dbReference type="SUPFAM" id="SSF63380">
    <property type="entry name" value="Riboflavin synthase domain-like"/>
    <property type="match status" value="1"/>
</dbReference>
<dbReference type="PANTHER" id="PTHR47354">
    <property type="entry name" value="NADH OXIDOREDUCTASE HCR"/>
    <property type="match status" value="1"/>
</dbReference>
<keyword evidence="11" id="KW-0479">Metal-binding</keyword>
<organism evidence="14 15">
    <name type="scientific">Gordonia defluvii</name>
    <dbReference type="NCBI Taxonomy" id="283718"/>
    <lineage>
        <taxon>Bacteria</taxon>
        <taxon>Bacillati</taxon>
        <taxon>Actinomycetota</taxon>
        <taxon>Actinomycetes</taxon>
        <taxon>Mycobacteriales</taxon>
        <taxon>Gordoniaceae</taxon>
        <taxon>Gordonia</taxon>
    </lineage>
</organism>
<dbReference type="CDD" id="cd19753">
    <property type="entry name" value="Mb-like_oxidoreductase"/>
    <property type="match status" value="1"/>
</dbReference>
<dbReference type="PROSITE" id="PS51384">
    <property type="entry name" value="FAD_FR"/>
    <property type="match status" value="1"/>
</dbReference>
<evidence type="ECO:0000256" key="6">
    <source>
        <dbReference type="ARBA" id="ARBA00022857"/>
    </source>
</evidence>
<comment type="cofactor">
    <cofactor evidence="2">
        <name>FAD</name>
        <dbReference type="ChEBI" id="CHEBI:57692"/>
    </cofactor>
</comment>
<keyword evidence="6" id="KW-0521">NADP</keyword>
<feature type="domain" description="Globin" evidence="12">
    <location>
        <begin position="1"/>
        <end position="137"/>
    </location>
</feature>
<dbReference type="EC" id="1.14.12.17" evidence="4"/>
<keyword evidence="11" id="KW-0349">Heme</keyword>
<keyword evidence="11" id="KW-0813">Transport</keyword>
<proteinExistence type="inferred from homology"/>
<comment type="caution">
    <text evidence="14">The sequence shown here is derived from an EMBL/GenBank/DDBJ whole genome shotgun (WGS) entry which is preliminary data.</text>
</comment>
<evidence type="ECO:0000256" key="11">
    <source>
        <dbReference type="RuleBase" id="RU000356"/>
    </source>
</evidence>
<feature type="domain" description="FAD-binding FR-type" evidence="13">
    <location>
        <begin position="142"/>
        <end position="242"/>
    </location>
</feature>
<dbReference type="CDD" id="cd06187">
    <property type="entry name" value="O2ase_reductase_like"/>
    <property type="match status" value="1"/>
</dbReference>
<dbReference type="Gene3D" id="1.10.490.10">
    <property type="entry name" value="Globins"/>
    <property type="match status" value="1"/>
</dbReference>
<dbReference type="Gene3D" id="3.40.50.80">
    <property type="entry name" value="Nucleotide-binding domain of ferredoxin-NADP reductase (FNR) module"/>
    <property type="match status" value="1"/>
</dbReference>
<comment type="similarity">
    <text evidence="11">Belongs to the globin family.</text>
</comment>
<evidence type="ECO:0000256" key="5">
    <source>
        <dbReference type="ARBA" id="ARBA00022714"/>
    </source>
</evidence>
<evidence type="ECO:0000256" key="2">
    <source>
        <dbReference type="ARBA" id="ARBA00001974"/>
    </source>
</evidence>
<dbReference type="EMBL" id="BAAAVS010000048">
    <property type="protein sequence ID" value="GAA3043201.1"/>
    <property type="molecule type" value="Genomic_DNA"/>
</dbReference>
<keyword evidence="15" id="KW-1185">Reference proteome</keyword>
<dbReference type="InterPro" id="IPR008333">
    <property type="entry name" value="Cbr1-like_FAD-bd_dom"/>
</dbReference>
<dbReference type="SUPFAM" id="SSF52343">
    <property type="entry name" value="Ferredoxin reductase-like, C-terminal NADP-linked domain"/>
    <property type="match status" value="1"/>
</dbReference>
<dbReference type="InterPro" id="IPR017927">
    <property type="entry name" value="FAD-bd_FR_type"/>
</dbReference>
<keyword evidence="5" id="KW-0001">2Fe-2S</keyword>
<evidence type="ECO:0000256" key="7">
    <source>
        <dbReference type="ARBA" id="ARBA00023014"/>
    </source>
</evidence>
<evidence type="ECO:0000259" key="12">
    <source>
        <dbReference type="PROSITE" id="PS01033"/>
    </source>
</evidence>
<sequence>MPDDTRIALARLRDIINADPDRFTNSYFARLFALDPSVRDLFPSSLGHVRGGFHRVLDHVLEVAAASTGYTETVELLAQLGRDHRKYGVTGYHYELAHRALSAEFAAQSGAAAAPNMAAAVDQTIGLITGVMSEAADQAAGPAAVQARVTEKFQLSREHAVIRLVAESPLNYRPGQFVEVQIPQWPREWRMLSPSIPASPIGEVEFHVRAVPGGTVSKSIVLESQVDDVWSIAQHHGAMGVDPDTPTTMIAGGTGLAPMRAILLGMCANVTNPPVHLYYGARHPGELYELSSLRRMASMNPWLTVTAVTEERDDPWWLTSIASPAELGFSHLIGTLAQAVVHDAASTPGHWDGRDVLIAGSPHMIEVTERKLIIDGVRASRIHHDVV</sequence>
<dbReference type="InterPro" id="IPR039261">
    <property type="entry name" value="FNR_nucleotide-bd"/>
</dbReference>
<dbReference type="InterPro" id="IPR009050">
    <property type="entry name" value="Globin-like_sf"/>
</dbReference>
<comment type="cofactor">
    <cofactor evidence="1">
        <name>heme b</name>
        <dbReference type="ChEBI" id="CHEBI:60344"/>
    </cofactor>
</comment>
<evidence type="ECO:0000256" key="3">
    <source>
        <dbReference type="ARBA" id="ARBA00006401"/>
    </source>
</evidence>
<dbReference type="PANTHER" id="PTHR47354:SF5">
    <property type="entry name" value="PROTEIN RFBI"/>
    <property type="match status" value="1"/>
</dbReference>
<evidence type="ECO:0000259" key="13">
    <source>
        <dbReference type="PROSITE" id="PS51384"/>
    </source>
</evidence>
<dbReference type="Pfam" id="PF00042">
    <property type="entry name" value="Globin"/>
    <property type="match status" value="1"/>
</dbReference>
<dbReference type="SUPFAM" id="SSF46458">
    <property type="entry name" value="Globin-like"/>
    <property type="match status" value="1"/>
</dbReference>
<evidence type="ECO:0000256" key="8">
    <source>
        <dbReference type="ARBA" id="ARBA00023027"/>
    </source>
</evidence>
<keyword evidence="7" id="KW-0411">Iron-sulfur</keyword>
<reference evidence="15" key="1">
    <citation type="journal article" date="2019" name="Int. J. Syst. Evol. Microbiol.">
        <title>The Global Catalogue of Microorganisms (GCM) 10K type strain sequencing project: providing services to taxonomists for standard genome sequencing and annotation.</title>
        <authorList>
            <consortium name="The Broad Institute Genomics Platform"/>
            <consortium name="The Broad Institute Genome Sequencing Center for Infectious Disease"/>
            <person name="Wu L."/>
            <person name="Ma J."/>
        </authorList>
    </citation>
    <scope>NUCLEOTIDE SEQUENCE [LARGE SCALE GENOMIC DNA]</scope>
    <source>
        <strain evidence="15">JCM 14234</strain>
    </source>
</reference>
<keyword evidence="11" id="KW-0408">Iron</keyword>
<evidence type="ECO:0000256" key="10">
    <source>
        <dbReference type="ARBA" id="ARBA00049433"/>
    </source>
</evidence>
<dbReference type="Pfam" id="PF00970">
    <property type="entry name" value="FAD_binding_6"/>
    <property type="match status" value="1"/>
</dbReference>
<dbReference type="InterPro" id="IPR000971">
    <property type="entry name" value="Globin"/>
</dbReference>
<dbReference type="PRINTS" id="PR00410">
    <property type="entry name" value="PHEHYDRXLASE"/>
</dbReference>
<dbReference type="InterPro" id="IPR001433">
    <property type="entry name" value="OxRdtase_FAD/NAD-bd"/>
</dbReference>
<dbReference type="Proteomes" id="UP001501035">
    <property type="component" value="Unassembled WGS sequence"/>
</dbReference>
<dbReference type="InterPro" id="IPR001709">
    <property type="entry name" value="Flavoprot_Pyr_Nucl_cyt_Rdtase"/>
</dbReference>
<dbReference type="InterPro" id="IPR050415">
    <property type="entry name" value="MRET"/>
</dbReference>
<evidence type="ECO:0000256" key="4">
    <source>
        <dbReference type="ARBA" id="ARBA00012229"/>
    </source>
</evidence>
<dbReference type="PROSITE" id="PS01033">
    <property type="entry name" value="GLOBIN"/>
    <property type="match status" value="1"/>
</dbReference>
<comment type="catalytic activity">
    <reaction evidence="9">
        <text>2 nitric oxide + NADH + 2 O2 = 2 nitrate + NAD(+) + H(+)</text>
        <dbReference type="Rhea" id="RHEA:19469"/>
        <dbReference type="ChEBI" id="CHEBI:15378"/>
        <dbReference type="ChEBI" id="CHEBI:15379"/>
        <dbReference type="ChEBI" id="CHEBI:16480"/>
        <dbReference type="ChEBI" id="CHEBI:17632"/>
        <dbReference type="ChEBI" id="CHEBI:57540"/>
        <dbReference type="ChEBI" id="CHEBI:57945"/>
        <dbReference type="EC" id="1.14.12.17"/>
    </reaction>
</comment>
<gene>
    <name evidence="14" type="ORF">GCM10010528_23510</name>
</gene>
<dbReference type="Pfam" id="PF00175">
    <property type="entry name" value="NAD_binding_1"/>
    <property type="match status" value="1"/>
</dbReference>
<evidence type="ECO:0000313" key="15">
    <source>
        <dbReference type="Proteomes" id="UP001501035"/>
    </source>
</evidence>
<accession>A0ABP6LLE2</accession>
<dbReference type="PRINTS" id="PR00371">
    <property type="entry name" value="FPNCR"/>
</dbReference>
<evidence type="ECO:0000256" key="9">
    <source>
        <dbReference type="ARBA" id="ARBA00048649"/>
    </source>
</evidence>
<keyword evidence="11" id="KW-0561">Oxygen transport</keyword>
<protein>
    <recommendedName>
        <fullName evidence="4">nitric oxide dioxygenase</fullName>
        <ecNumber evidence="4">1.14.12.17</ecNumber>
    </recommendedName>
</protein>
<evidence type="ECO:0000256" key="1">
    <source>
        <dbReference type="ARBA" id="ARBA00001970"/>
    </source>
</evidence>
<dbReference type="RefSeq" id="WP_290713773.1">
    <property type="nucleotide sequence ID" value="NZ_BAAAVS010000048.1"/>
</dbReference>
<dbReference type="Gene3D" id="2.40.30.10">
    <property type="entry name" value="Translation factors"/>
    <property type="match status" value="1"/>
</dbReference>
<comment type="similarity">
    <text evidence="3">In the C-terminal section; belongs to the flavoprotein pyridine nucleotide cytochrome reductase family.</text>
</comment>
<dbReference type="InterPro" id="IPR012292">
    <property type="entry name" value="Globin/Proto"/>
</dbReference>
<keyword evidence="8" id="KW-0520">NAD</keyword>
<comment type="catalytic activity">
    <reaction evidence="10">
        <text>2 nitric oxide + NADPH + 2 O2 = 2 nitrate + NADP(+) + H(+)</text>
        <dbReference type="Rhea" id="RHEA:19465"/>
        <dbReference type="ChEBI" id="CHEBI:15378"/>
        <dbReference type="ChEBI" id="CHEBI:15379"/>
        <dbReference type="ChEBI" id="CHEBI:16480"/>
        <dbReference type="ChEBI" id="CHEBI:17632"/>
        <dbReference type="ChEBI" id="CHEBI:57783"/>
        <dbReference type="ChEBI" id="CHEBI:58349"/>
        <dbReference type="EC" id="1.14.12.17"/>
    </reaction>
</comment>
<name>A0ABP6LLE2_9ACTN</name>